<gene>
    <name evidence="3" type="ORF">PRZ48_010540</name>
</gene>
<dbReference type="Proteomes" id="UP001305779">
    <property type="component" value="Unassembled WGS sequence"/>
</dbReference>
<sequence>MPQPREPRRRDATDDWLLVGGSVNAPVEEQHSGDSPEIDTNDMTGLLASMKLQCGELAEAQQILEQSLENQAHEIETQKQQLSSIQDELHRSLEEHTLDMRQRLTEEIIADCEALRKELRQDLATDVGKLQSEMERIMQLLHEETEQRRREIQALEESMEQSRNTQQETLGAVDERMQRLEERIAALETSKDHSRPSRRGARDSPAGASAHARECRDGASASQQDHETHLATGKRSVFCEDCHKELTAQMSGLSISPRKQSGSGVVFHRQ</sequence>
<keyword evidence="4" id="KW-1185">Reference proteome</keyword>
<comment type="caution">
    <text evidence="3">The sequence shown here is derived from an EMBL/GenBank/DDBJ whole genome shotgun (WGS) entry which is preliminary data.</text>
</comment>
<feature type="coiled-coil region" evidence="1">
    <location>
        <begin position="58"/>
        <end position="95"/>
    </location>
</feature>
<reference evidence="3 4" key="1">
    <citation type="journal article" date="2023" name="G3 (Bethesda)">
        <title>A chromosome-level genome assembly of Zasmidium syzygii isolated from banana leaves.</title>
        <authorList>
            <person name="van Westerhoven A.C."/>
            <person name="Mehrabi R."/>
            <person name="Talebi R."/>
            <person name="Steentjes M.B.F."/>
            <person name="Corcolon B."/>
            <person name="Chong P.A."/>
            <person name="Kema G.H.J."/>
            <person name="Seidl M.F."/>
        </authorList>
    </citation>
    <scope>NUCLEOTIDE SEQUENCE [LARGE SCALE GENOMIC DNA]</scope>
    <source>
        <strain evidence="3 4">P124</strain>
    </source>
</reference>
<evidence type="ECO:0000313" key="3">
    <source>
        <dbReference type="EMBL" id="KAK4497885.1"/>
    </source>
</evidence>
<dbReference type="EMBL" id="JAXOVC010000008">
    <property type="protein sequence ID" value="KAK4497885.1"/>
    <property type="molecule type" value="Genomic_DNA"/>
</dbReference>
<keyword evidence="1" id="KW-0175">Coiled coil</keyword>
<organism evidence="3 4">
    <name type="scientific">Zasmidium cellare</name>
    <name type="common">Wine cellar mold</name>
    <name type="synonym">Racodium cellare</name>
    <dbReference type="NCBI Taxonomy" id="395010"/>
    <lineage>
        <taxon>Eukaryota</taxon>
        <taxon>Fungi</taxon>
        <taxon>Dikarya</taxon>
        <taxon>Ascomycota</taxon>
        <taxon>Pezizomycotina</taxon>
        <taxon>Dothideomycetes</taxon>
        <taxon>Dothideomycetidae</taxon>
        <taxon>Mycosphaerellales</taxon>
        <taxon>Mycosphaerellaceae</taxon>
        <taxon>Zasmidium</taxon>
    </lineage>
</organism>
<proteinExistence type="predicted"/>
<protein>
    <submittedName>
        <fullName evidence="3">Uncharacterized protein</fullName>
    </submittedName>
</protein>
<evidence type="ECO:0000256" key="2">
    <source>
        <dbReference type="SAM" id="MobiDB-lite"/>
    </source>
</evidence>
<name>A0ABR0E8X8_ZASCE</name>
<feature type="compositionally biased region" description="Basic and acidic residues" evidence="2">
    <location>
        <begin position="1"/>
        <end position="13"/>
    </location>
</feature>
<evidence type="ECO:0000256" key="1">
    <source>
        <dbReference type="SAM" id="Coils"/>
    </source>
</evidence>
<evidence type="ECO:0000313" key="4">
    <source>
        <dbReference type="Proteomes" id="UP001305779"/>
    </source>
</evidence>
<feature type="region of interest" description="Disordered" evidence="2">
    <location>
        <begin position="1"/>
        <end position="40"/>
    </location>
</feature>
<feature type="region of interest" description="Disordered" evidence="2">
    <location>
        <begin position="187"/>
        <end position="230"/>
    </location>
</feature>
<accession>A0ABR0E8X8</accession>